<evidence type="ECO:0000313" key="5">
    <source>
        <dbReference type="Proteomes" id="UP000652761"/>
    </source>
</evidence>
<evidence type="ECO:0000256" key="1">
    <source>
        <dbReference type="ARBA" id="ARBA00008690"/>
    </source>
</evidence>
<dbReference type="AlphaFoldDB" id="A0A843U2E5"/>
<proteinExistence type="inferred from homology"/>
<dbReference type="InterPro" id="IPR046431">
    <property type="entry name" value="FAF_dom"/>
</dbReference>
<keyword evidence="5" id="KW-1185">Reference proteome</keyword>
<organism evidence="4 5">
    <name type="scientific">Colocasia esculenta</name>
    <name type="common">Wild taro</name>
    <name type="synonym">Arum esculentum</name>
    <dbReference type="NCBI Taxonomy" id="4460"/>
    <lineage>
        <taxon>Eukaryota</taxon>
        <taxon>Viridiplantae</taxon>
        <taxon>Streptophyta</taxon>
        <taxon>Embryophyta</taxon>
        <taxon>Tracheophyta</taxon>
        <taxon>Spermatophyta</taxon>
        <taxon>Magnoliopsida</taxon>
        <taxon>Liliopsida</taxon>
        <taxon>Araceae</taxon>
        <taxon>Aroideae</taxon>
        <taxon>Colocasieae</taxon>
        <taxon>Colocasia</taxon>
    </lineage>
</organism>
<sequence>MMSLCRTLLGFADPDDRGRSIPRRPMCGAAPSDAAGLRCVATVIPVPLAHVVESAAVGPRAPLSSVLSPPLLKKAGEEEEEEEKKKEKKRPVEWIDDGTRGLSYLYGRDGGGRLQLCTESLGFESCCDGLMGVEEERAEQEIRRRIEEANMRSPDGKQGDEAAQRKATPARSRTEKKEFPPPLTWMSGGDGGRFRSFLKAVRKDGRFLLQEVRVERPEVFRASRQCGRLRLELVKREPEAAEDEEEEAELEKVVVEKAPGMEQEAVAEGEEEVVEEELRWMLPATKALERRTEGGGGFRSGRCQELAREGLPSSSFWVSRFLTTA</sequence>
<dbReference type="InterPro" id="IPR021410">
    <property type="entry name" value="FAF"/>
</dbReference>
<dbReference type="PANTHER" id="PTHR33155">
    <property type="entry name" value="FANTASTIC FOUR-LIKE PROTEIN (DUF3049)"/>
    <property type="match status" value="1"/>
</dbReference>
<feature type="region of interest" description="Disordered" evidence="2">
    <location>
        <begin position="145"/>
        <end position="186"/>
    </location>
</feature>
<name>A0A843U2E5_COLES</name>
<dbReference type="PANTHER" id="PTHR33155:SF75">
    <property type="entry name" value="OS02G0750800 PROTEIN"/>
    <property type="match status" value="1"/>
</dbReference>
<evidence type="ECO:0000256" key="2">
    <source>
        <dbReference type="SAM" id="MobiDB-lite"/>
    </source>
</evidence>
<comment type="caution">
    <text evidence="4">The sequence shown here is derived from an EMBL/GenBank/DDBJ whole genome shotgun (WGS) entry which is preliminary data.</text>
</comment>
<reference evidence="4" key="1">
    <citation type="submission" date="2017-07" db="EMBL/GenBank/DDBJ databases">
        <title>Taro Niue Genome Assembly and Annotation.</title>
        <authorList>
            <person name="Atibalentja N."/>
            <person name="Keating K."/>
            <person name="Fields C.J."/>
        </authorList>
    </citation>
    <scope>NUCLEOTIDE SEQUENCE</scope>
    <source>
        <strain evidence="4">Niue_2</strain>
        <tissue evidence="4">Leaf</tissue>
    </source>
</reference>
<dbReference type="EMBL" id="NMUH01000287">
    <property type="protein sequence ID" value="MQL76247.1"/>
    <property type="molecule type" value="Genomic_DNA"/>
</dbReference>
<feature type="compositionally biased region" description="Basic and acidic residues" evidence="2">
    <location>
        <begin position="145"/>
        <end position="164"/>
    </location>
</feature>
<comment type="similarity">
    <text evidence="1">Belongs to the fantastic four family.</text>
</comment>
<gene>
    <name evidence="4" type="ORF">Taro_008641</name>
</gene>
<protein>
    <recommendedName>
        <fullName evidence="3">FAF domain-containing protein</fullName>
    </recommendedName>
</protein>
<dbReference type="Pfam" id="PF11250">
    <property type="entry name" value="FAF"/>
    <property type="match status" value="1"/>
</dbReference>
<dbReference type="Proteomes" id="UP000652761">
    <property type="component" value="Unassembled WGS sequence"/>
</dbReference>
<accession>A0A843U2E5</accession>
<dbReference type="OrthoDB" id="781255at2759"/>
<evidence type="ECO:0000313" key="4">
    <source>
        <dbReference type="EMBL" id="MQL76247.1"/>
    </source>
</evidence>
<feature type="domain" description="FAF" evidence="3">
    <location>
        <begin position="178"/>
        <end position="233"/>
    </location>
</feature>
<evidence type="ECO:0000259" key="3">
    <source>
        <dbReference type="Pfam" id="PF11250"/>
    </source>
</evidence>